<sequence length="155" mass="16769">MDQILNELGGLVLGAVPTMVLFILLVVAYGLLVRRPLDRVLAERHARTAGAMEQAKGAIAAAEAETGAYEAKLRKARTELLEARERRMKQWAAEREAALEQVRQTAQQRVSGARQEIEQSVVEARTQIESVSVDLSARVLAAVLPAGVTAAEVGQ</sequence>
<accession>A0A4Q7YTY7</accession>
<name>A0A4Q7YTY7_9BACT</name>
<evidence type="ECO:0000256" key="2">
    <source>
        <dbReference type="ARBA" id="ARBA00022448"/>
    </source>
</evidence>
<evidence type="ECO:0000313" key="16">
    <source>
        <dbReference type="EMBL" id="RZU40473.1"/>
    </source>
</evidence>
<evidence type="ECO:0000256" key="14">
    <source>
        <dbReference type="SAM" id="Coils"/>
    </source>
</evidence>
<evidence type="ECO:0000256" key="3">
    <source>
        <dbReference type="ARBA" id="ARBA00022547"/>
    </source>
</evidence>
<evidence type="ECO:0000256" key="10">
    <source>
        <dbReference type="ARBA" id="ARBA00025198"/>
    </source>
</evidence>
<dbReference type="GO" id="GO:0046961">
    <property type="term" value="F:proton-transporting ATPase activity, rotational mechanism"/>
    <property type="evidence" value="ECO:0007669"/>
    <property type="project" value="TreeGrafter"/>
</dbReference>
<dbReference type="PANTHER" id="PTHR33445">
    <property type="entry name" value="ATP SYNTHASE SUBUNIT B', CHLOROPLASTIC"/>
    <property type="match status" value="1"/>
</dbReference>
<keyword evidence="2 13" id="KW-0813">Transport</keyword>
<evidence type="ECO:0000256" key="12">
    <source>
        <dbReference type="ARBA" id="ARBA00037847"/>
    </source>
</evidence>
<dbReference type="GO" id="GO:0012505">
    <property type="term" value="C:endomembrane system"/>
    <property type="evidence" value="ECO:0007669"/>
    <property type="project" value="UniProtKB-SubCell"/>
</dbReference>
<keyword evidence="7 13" id="KW-0406">Ion transport</keyword>
<keyword evidence="6 15" id="KW-1133">Transmembrane helix</keyword>
<comment type="similarity">
    <text evidence="1 13">Belongs to the ATPase B chain family.</text>
</comment>
<evidence type="ECO:0000256" key="15">
    <source>
        <dbReference type="SAM" id="Phobius"/>
    </source>
</evidence>
<gene>
    <name evidence="16" type="ORF">BDD14_1936</name>
</gene>
<dbReference type="Proteomes" id="UP000292958">
    <property type="component" value="Unassembled WGS sequence"/>
</dbReference>
<evidence type="ECO:0000313" key="17">
    <source>
        <dbReference type="Proteomes" id="UP000292958"/>
    </source>
</evidence>
<keyword evidence="4 13" id="KW-0812">Transmembrane</keyword>
<dbReference type="GO" id="GO:0045259">
    <property type="term" value="C:proton-transporting ATP synthase complex"/>
    <property type="evidence" value="ECO:0007669"/>
    <property type="project" value="UniProtKB-KW"/>
</dbReference>
<organism evidence="16 17">
    <name type="scientific">Edaphobacter modestus</name>
    <dbReference type="NCBI Taxonomy" id="388466"/>
    <lineage>
        <taxon>Bacteria</taxon>
        <taxon>Pseudomonadati</taxon>
        <taxon>Acidobacteriota</taxon>
        <taxon>Terriglobia</taxon>
        <taxon>Terriglobales</taxon>
        <taxon>Acidobacteriaceae</taxon>
        <taxon>Edaphobacter</taxon>
    </lineage>
</organism>
<dbReference type="GO" id="GO:0015986">
    <property type="term" value="P:proton motive force-driven ATP synthesis"/>
    <property type="evidence" value="ECO:0007669"/>
    <property type="project" value="InterPro"/>
</dbReference>
<dbReference type="RefSeq" id="WP_130418538.1">
    <property type="nucleotide sequence ID" value="NZ_SHKW01000001.1"/>
</dbReference>
<proteinExistence type="inferred from homology"/>
<keyword evidence="5 13" id="KW-0375">Hydrogen ion transport</keyword>
<evidence type="ECO:0000256" key="6">
    <source>
        <dbReference type="ARBA" id="ARBA00022989"/>
    </source>
</evidence>
<evidence type="ECO:0000256" key="9">
    <source>
        <dbReference type="ARBA" id="ARBA00023310"/>
    </source>
</evidence>
<evidence type="ECO:0000256" key="13">
    <source>
        <dbReference type="RuleBase" id="RU003848"/>
    </source>
</evidence>
<dbReference type="PANTHER" id="PTHR33445:SF2">
    <property type="entry name" value="ATP SYNTHASE SUBUNIT B', CHLOROPLASTIC"/>
    <property type="match status" value="1"/>
</dbReference>
<evidence type="ECO:0000256" key="8">
    <source>
        <dbReference type="ARBA" id="ARBA00023136"/>
    </source>
</evidence>
<evidence type="ECO:0000256" key="7">
    <source>
        <dbReference type="ARBA" id="ARBA00023065"/>
    </source>
</evidence>
<dbReference type="InterPro" id="IPR002146">
    <property type="entry name" value="ATP_synth_b/b'su_bac/chlpt"/>
</dbReference>
<evidence type="ECO:0000256" key="11">
    <source>
        <dbReference type="ARBA" id="ARBA00025614"/>
    </source>
</evidence>
<keyword evidence="14" id="KW-0175">Coiled coil</keyword>
<comment type="function">
    <text evidence="11">Component of the F(0) channel, it forms part of the peripheral stalk, linking F(1) to F(0). The b'-subunit is a diverged and duplicated form of b found in plants and photosynthetic bacteria.</text>
</comment>
<dbReference type="InterPro" id="IPR050059">
    <property type="entry name" value="ATP_synthase_B_chain"/>
</dbReference>
<comment type="caution">
    <text evidence="16">The sequence shown here is derived from an EMBL/GenBank/DDBJ whole genome shotgun (WGS) entry which is preliminary data.</text>
</comment>
<protein>
    <submittedName>
        <fullName evidence="16">F-type H+-transporting ATPase subunit b</fullName>
    </submittedName>
</protein>
<keyword evidence="17" id="KW-1185">Reference proteome</keyword>
<dbReference type="Pfam" id="PF00430">
    <property type="entry name" value="ATP-synt_B"/>
    <property type="match status" value="1"/>
</dbReference>
<dbReference type="OrthoDB" id="122870at2"/>
<keyword evidence="8 15" id="KW-0472">Membrane</keyword>
<evidence type="ECO:0000256" key="1">
    <source>
        <dbReference type="ARBA" id="ARBA00005513"/>
    </source>
</evidence>
<dbReference type="AlphaFoldDB" id="A0A4Q7YTY7"/>
<feature type="transmembrane region" description="Helical" evidence="15">
    <location>
        <begin position="12"/>
        <end position="32"/>
    </location>
</feature>
<dbReference type="EMBL" id="SHKW01000001">
    <property type="protein sequence ID" value="RZU40473.1"/>
    <property type="molecule type" value="Genomic_DNA"/>
</dbReference>
<evidence type="ECO:0000256" key="4">
    <source>
        <dbReference type="ARBA" id="ARBA00022692"/>
    </source>
</evidence>
<comment type="subcellular location">
    <subcellularLocation>
        <location evidence="12">Endomembrane system</location>
        <topology evidence="12">Single-pass membrane protein</topology>
    </subcellularLocation>
</comment>
<keyword evidence="3 13" id="KW-0138">CF(0)</keyword>
<evidence type="ECO:0000256" key="5">
    <source>
        <dbReference type="ARBA" id="ARBA00022781"/>
    </source>
</evidence>
<keyword evidence="9" id="KW-0066">ATP synthesis</keyword>
<feature type="coiled-coil region" evidence="14">
    <location>
        <begin position="52"/>
        <end position="116"/>
    </location>
</feature>
<comment type="function">
    <text evidence="10">F(1)F(0) ATP synthase produces ATP from ADP in the presence of a proton or sodium gradient. F-type ATPases consist of two structural domains, F(1) containing the extramembraneous catalytic core and F(0) containing the membrane proton channel, linked together by a central stalk and a peripheral stalk. During catalysis, ATP synthesis in the catalytic domain of F(1) is coupled via a rotary mechanism of the central stalk subunits to proton translocation.</text>
</comment>
<reference evidence="16 17" key="1">
    <citation type="submission" date="2019-02" db="EMBL/GenBank/DDBJ databases">
        <title>Genomic Encyclopedia of Archaeal and Bacterial Type Strains, Phase II (KMG-II): from individual species to whole genera.</title>
        <authorList>
            <person name="Goeker M."/>
        </authorList>
    </citation>
    <scope>NUCLEOTIDE SEQUENCE [LARGE SCALE GENOMIC DNA]</scope>
    <source>
        <strain evidence="16 17">DSM 18101</strain>
    </source>
</reference>